<sequence>MQGLSTSCIQQRFPLIRCSDSNDKKSQRRRKTREERRTMVESFIDNCFTSYYKCAIRYRLSNQGKFPSLNMTHKEVGGSFYIVREIVRDLIQENRVLGPGSPSMKLLTLEDCLEEHETELYTMDSKDELSELSIELPIDAKQKETFSHPCGAKVTDEFIALENNDLFVHEQDSQMVFSHVIDHGFNHLQQNTYGAKEHDNLVAYEFDEVNKRELPIQTEVRQEISAEVQGDIERFNIQKVEQPKPLCGALSPAAEDQLALPEDVMEDCNRLPESAEKFTKINESHMAARLPEVELSLSSLNSDPFFYDVGVASFSSSAINGDLESVCLGKDDIVKSKESLSKEQKLSHVQIDTFSNANGRELIKDDSYGLDGEANLTSVSQSLLVPSSATSVTEEPSMPQIHVMDSTKHEAKCALVEPLSPRMEEEATMISTAEDESDSSSSKDMGTSSSSKNANGSEEMQLEKNPVWGAIKAFVSAFFKFWMA</sequence>
<protein>
    <recommendedName>
        <fullName evidence="2">AT3G52170-like helix-turn-helix domain-containing protein</fullName>
    </recommendedName>
</protein>
<dbReference type="Pfam" id="PF25896">
    <property type="entry name" value="HTH_AT3G52170"/>
    <property type="match status" value="1"/>
</dbReference>
<feature type="compositionally biased region" description="Low complexity" evidence="1">
    <location>
        <begin position="439"/>
        <end position="452"/>
    </location>
</feature>
<feature type="domain" description="AT3G52170-like helix-turn-helix" evidence="2">
    <location>
        <begin position="32"/>
        <end position="91"/>
    </location>
</feature>
<feature type="region of interest" description="Disordered" evidence="1">
    <location>
        <begin position="429"/>
        <end position="462"/>
    </location>
</feature>
<organism evidence="3 4">
    <name type="scientific">Zingiber officinale</name>
    <name type="common">Ginger</name>
    <name type="synonym">Amomum zingiber</name>
    <dbReference type="NCBI Taxonomy" id="94328"/>
    <lineage>
        <taxon>Eukaryota</taxon>
        <taxon>Viridiplantae</taxon>
        <taxon>Streptophyta</taxon>
        <taxon>Embryophyta</taxon>
        <taxon>Tracheophyta</taxon>
        <taxon>Spermatophyta</taxon>
        <taxon>Magnoliopsida</taxon>
        <taxon>Liliopsida</taxon>
        <taxon>Zingiberales</taxon>
        <taxon>Zingiberaceae</taxon>
        <taxon>Zingiber</taxon>
    </lineage>
</organism>
<evidence type="ECO:0000313" key="3">
    <source>
        <dbReference type="EMBL" id="KAG6517308.1"/>
    </source>
</evidence>
<keyword evidence="4" id="KW-1185">Reference proteome</keyword>
<proteinExistence type="predicted"/>
<accession>A0A8J5LJ24</accession>
<dbReference type="AlphaFoldDB" id="A0A8J5LJ24"/>
<reference evidence="3 4" key="1">
    <citation type="submission" date="2020-08" db="EMBL/GenBank/DDBJ databases">
        <title>Plant Genome Project.</title>
        <authorList>
            <person name="Zhang R.-G."/>
        </authorList>
    </citation>
    <scope>NUCLEOTIDE SEQUENCE [LARGE SCALE GENOMIC DNA]</scope>
    <source>
        <tissue evidence="3">Rhizome</tissue>
    </source>
</reference>
<dbReference type="EMBL" id="JACMSC010000006">
    <property type="protein sequence ID" value="KAG6517308.1"/>
    <property type="molecule type" value="Genomic_DNA"/>
</dbReference>
<evidence type="ECO:0000313" key="4">
    <source>
        <dbReference type="Proteomes" id="UP000734854"/>
    </source>
</evidence>
<dbReference type="InterPro" id="IPR058942">
    <property type="entry name" value="AT3G52170-like"/>
</dbReference>
<evidence type="ECO:0000256" key="1">
    <source>
        <dbReference type="SAM" id="MobiDB-lite"/>
    </source>
</evidence>
<name>A0A8J5LJ24_ZINOF</name>
<dbReference type="PANTHER" id="PTHR34568">
    <property type="entry name" value="RRM DOMAIN-CONTAINING PROTEIN"/>
    <property type="match status" value="1"/>
</dbReference>
<dbReference type="InterPro" id="IPR058941">
    <property type="entry name" value="HTH_AT3G52170-like"/>
</dbReference>
<dbReference type="PANTHER" id="PTHR34568:SF1">
    <property type="entry name" value="DNA BINDING PROTEIN"/>
    <property type="match status" value="1"/>
</dbReference>
<comment type="caution">
    <text evidence="3">The sequence shown here is derived from an EMBL/GenBank/DDBJ whole genome shotgun (WGS) entry which is preliminary data.</text>
</comment>
<dbReference type="Proteomes" id="UP000734854">
    <property type="component" value="Unassembled WGS sequence"/>
</dbReference>
<evidence type="ECO:0000259" key="2">
    <source>
        <dbReference type="Pfam" id="PF25896"/>
    </source>
</evidence>
<gene>
    <name evidence="3" type="ORF">ZIOFF_020693</name>
</gene>